<sequence>MSEILSASSSERMQLHQQSSDAIAFATNTSFVAPKGCISKPFRRRSRASKTTPITLLNADAKNFRSLVQQFTGCRHRSTTISFTNTTRGPVSIANANNDHRYNHSTTWGHVPILSQPFVEAKHEQQHYQYQQQLPNEEQQGEGEIAFDSITSTDDDDLFPQGFAMDDVFFLA</sequence>
<dbReference type="InterPro" id="IPR008889">
    <property type="entry name" value="VQ"/>
</dbReference>
<evidence type="ECO:0000259" key="1">
    <source>
        <dbReference type="Pfam" id="PF05678"/>
    </source>
</evidence>
<reference evidence="2 3" key="1">
    <citation type="journal article" date="2024" name="G3 (Bethesda)">
        <title>Genome assembly of Hibiscus sabdariffa L. provides insights into metabolisms of medicinal natural products.</title>
        <authorList>
            <person name="Kim T."/>
        </authorList>
    </citation>
    <scope>NUCLEOTIDE SEQUENCE [LARGE SCALE GENOMIC DNA]</scope>
    <source>
        <strain evidence="2">TK-2024</strain>
        <tissue evidence="2">Old leaves</tissue>
    </source>
</reference>
<dbReference type="PANTHER" id="PTHR33179">
    <property type="entry name" value="VQ MOTIF-CONTAINING PROTEIN"/>
    <property type="match status" value="1"/>
</dbReference>
<organism evidence="2 3">
    <name type="scientific">Hibiscus sabdariffa</name>
    <name type="common">roselle</name>
    <dbReference type="NCBI Taxonomy" id="183260"/>
    <lineage>
        <taxon>Eukaryota</taxon>
        <taxon>Viridiplantae</taxon>
        <taxon>Streptophyta</taxon>
        <taxon>Embryophyta</taxon>
        <taxon>Tracheophyta</taxon>
        <taxon>Spermatophyta</taxon>
        <taxon>Magnoliopsida</taxon>
        <taxon>eudicotyledons</taxon>
        <taxon>Gunneridae</taxon>
        <taxon>Pentapetalae</taxon>
        <taxon>rosids</taxon>
        <taxon>malvids</taxon>
        <taxon>Malvales</taxon>
        <taxon>Malvaceae</taxon>
        <taxon>Malvoideae</taxon>
        <taxon>Hibiscus</taxon>
    </lineage>
</organism>
<comment type="caution">
    <text evidence="2">The sequence shown here is derived from an EMBL/GenBank/DDBJ whole genome shotgun (WGS) entry which is preliminary data.</text>
</comment>
<dbReference type="InterPro" id="IPR039609">
    <property type="entry name" value="VQ_15/22"/>
</dbReference>
<keyword evidence="3" id="KW-1185">Reference proteome</keyword>
<evidence type="ECO:0000313" key="2">
    <source>
        <dbReference type="EMBL" id="KAK8557756.1"/>
    </source>
</evidence>
<dbReference type="Pfam" id="PF05678">
    <property type="entry name" value="VQ"/>
    <property type="match status" value="1"/>
</dbReference>
<gene>
    <name evidence="2" type="ORF">V6N12_009981</name>
</gene>
<evidence type="ECO:0000313" key="3">
    <source>
        <dbReference type="Proteomes" id="UP001472677"/>
    </source>
</evidence>
<dbReference type="PANTHER" id="PTHR33179:SF30">
    <property type="entry name" value="VQ DOMAIN-CONTAINING PROTEIN"/>
    <property type="match status" value="1"/>
</dbReference>
<dbReference type="EMBL" id="JBBPBM010000016">
    <property type="protein sequence ID" value="KAK8557756.1"/>
    <property type="molecule type" value="Genomic_DNA"/>
</dbReference>
<protein>
    <recommendedName>
        <fullName evidence="1">VQ domain-containing protein</fullName>
    </recommendedName>
</protein>
<dbReference type="Proteomes" id="UP001472677">
    <property type="component" value="Unassembled WGS sequence"/>
</dbReference>
<accession>A0ABR2EDW4</accession>
<feature type="domain" description="VQ" evidence="1">
    <location>
        <begin position="55"/>
        <end position="74"/>
    </location>
</feature>
<name>A0ABR2EDW4_9ROSI</name>
<proteinExistence type="predicted"/>